<feature type="region of interest" description="Disordered" evidence="1">
    <location>
        <begin position="1"/>
        <end position="153"/>
    </location>
</feature>
<feature type="compositionally biased region" description="Basic and acidic residues" evidence="1">
    <location>
        <begin position="142"/>
        <end position="153"/>
    </location>
</feature>
<dbReference type="AlphaFoldDB" id="A0AA91PWN3"/>
<accession>A0AA91PWN3</accession>
<dbReference type="GO" id="GO:0030515">
    <property type="term" value="F:snoRNA binding"/>
    <property type="evidence" value="ECO:0007669"/>
    <property type="project" value="InterPro"/>
</dbReference>
<name>A0AA91PWN3_CLALS</name>
<proteinExistence type="predicted"/>
<organism evidence="2 3">
    <name type="scientific">Clavispora lusitaniae</name>
    <name type="common">Candida lusitaniae</name>
    <dbReference type="NCBI Taxonomy" id="36911"/>
    <lineage>
        <taxon>Eukaryota</taxon>
        <taxon>Fungi</taxon>
        <taxon>Dikarya</taxon>
        <taxon>Ascomycota</taxon>
        <taxon>Saccharomycotina</taxon>
        <taxon>Pichiomycetes</taxon>
        <taxon>Metschnikowiaceae</taxon>
        <taxon>Clavispora</taxon>
    </lineage>
</organism>
<feature type="compositionally biased region" description="Acidic residues" evidence="1">
    <location>
        <begin position="119"/>
        <end position="135"/>
    </location>
</feature>
<sequence>MVVTRSGKTVGSAVKIKFSDDGTIPDNAEIVSVDTRESTREPEGESESESDESDSDEAPEEESIATSKQASIQKQKEQQRLQQELRKQEREKRKQRDEQFKQQQEAKKEKIKQLAQADELPDFLPDEVFESDSEEQAGGKHMRAEDFEKQHEAARKRLKLERLKQLKEQREKAVNKGPVLVKVQTYDPANRRVPPAEESILQSKNAWLQRPSLGKK</sequence>
<dbReference type="InterPro" id="IPR013268">
    <property type="entry name" value="UTP16"/>
</dbReference>
<protein>
    <submittedName>
        <fullName evidence="2">Bud site selection protein</fullName>
    </submittedName>
</protein>
<dbReference type="KEGG" id="clus:A9F13_15g00429"/>
<dbReference type="Pfam" id="PF08297">
    <property type="entry name" value="U3_snoRNA_assoc"/>
    <property type="match status" value="1"/>
</dbReference>
<comment type="caution">
    <text evidence="2">The sequence shown here is derived from an EMBL/GenBank/DDBJ whole genome shotgun (WGS) entry which is preliminary data.</text>
</comment>
<feature type="region of interest" description="Disordered" evidence="1">
    <location>
        <begin position="194"/>
        <end position="216"/>
    </location>
</feature>
<evidence type="ECO:0000313" key="2">
    <source>
        <dbReference type="EMBL" id="OVF07071.1"/>
    </source>
</evidence>
<feature type="compositionally biased region" description="Acidic residues" evidence="1">
    <location>
        <begin position="44"/>
        <end position="63"/>
    </location>
</feature>
<dbReference type="Proteomes" id="UP000195602">
    <property type="component" value="Unassembled WGS sequence"/>
</dbReference>
<reference evidence="2 3" key="1">
    <citation type="submission" date="2017-04" db="EMBL/GenBank/DDBJ databases">
        <title>Draft genome of the yeast Clavispora lusitaniae type strain CBS 6936.</title>
        <authorList>
            <person name="Durrens P."/>
            <person name="Klopp C."/>
            <person name="Biteau N."/>
            <person name="Fitton-Ouhabi V."/>
            <person name="Dementhon K."/>
            <person name="Accoceberry I."/>
            <person name="Sherman D.J."/>
            <person name="Noel T."/>
        </authorList>
    </citation>
    <scope>NUCLEOTIDE SEQUENCE [LARGE SCALE GENOMIC DNA]</scope>
    <source>
        <strain evidence="2 3">CBS 6936</strain>
    </source>
</reference>
<dbReference type="EMBL" id="LYUB02000015">
    <property type="protein sequence ID" value="OVF07071.1"/>
    <property type="molecule type" value="Genomic_DNA"/>
</dbReference>
<dbReference type="GO" id="GO:0006364">
    <property type="term" value="P:rRNA processing"/>
    <property type="evidence" value="ECO:0007669"/>
    <property type="project" value="InterPro"/>
</dbReference>
<evidence type="ECO:0000313" key="3">
    <source>
        <dbReference type="Proteomes" id="UP000195602"/>
    </source>
</evidence>
<gene>
    <name evidence="2" type="ORF">A9F13_15g00429</name>
</gene>
<feature type="compositionally biased region" description="Basic and acidic residues" evidence="1">
    <location>
        <begin position="74"/>
        <end position="112"/>
    </location>
</feature>
<evidence type="ECO:0000256" key="1">
    <source>
        <dbReference type="SAM" id="MobiDB-lite"/>
    </source>
</evidence>
<feature type="compositionally biased region" description="Basic and acidic residues" evidence="1">
    <location>
        <begin position="34"/>
        <end position="43"/>
    </location>
</feature>